<protein>
    <submittedName>
        <fullName evidence="2">Putative oxidoreductase</fullName>
    </submittedName>
</protein>
<organism evidence="2 3">
    <name type="scientific">Enhygromyxa salina</name>
    <dbReference type="NCBI Taxonomy" id="215803"/>
    <lineage>
        <taxon>Bacteria</taxon>
        <taxon>Pseudomonadati</taxon>
        <taxon>Myxococcota</taxon>
        <taxon>Polyangia</taxon>
        <taxon>Nannocystales</taxon>
        <taxon>Nannocystaceae</taxon>
        <taxon>Enhygromyxa</taxon>
    </lineage>
</organism>
<dbReference type="SUPFAM" id="SSF51735">
    <property type="entry name" value="NAD(P)-binding Rossmann-fold domains"/>
    <property type="match status" value="1"/>
</dbReference>
<proteinExistence type="predicted"/>
<sequence length="307" mass="33854">MLEGDLNAPRHGLGLSDDAVAEIAFDHVFHLAAGFALRPEANELDRINVGGTRALITWLRARGFAGVFHYVSSIAAAGDHRGLVREDELDLGQTLHHPYHRSKYDAEQLVRGLEQLRWRIYRPSAVVGDSRTGYMIRSDGSYFLFSMARRLSRLPAWVPVINPRPGALNMVPVDFVAAALDALAHAPGWDGRTFHIVDPDPPSMLETFNMLSALAGGPRMVWTPDPQPSRPGLARLLSPVVALRDRVLAAVGVPVAAWKASNFEVSFATDNIDAALAGTGLRCPPQREYLAQLWDYWAHNLDPDRRS</sequence>
<gene>
    <name evidence="2" type="ORF">DB30_04988</name>
</gene>
<name>A0A0C2CYR0_9BACT</name>
<dbReference type="AlphaFoldDB" id="A0A0C2CYR0"/>
<dbReference type="InterPro" id="IPR036291">
    <property type="entry name" value="NAD(P)-bd_dom_sf"/>
</dbReference>
<evidence type="ECO:0000313" key="2">
    <source>
        <dbReference type="EMBL" id="KIG16116.1"/>
    </source>
</evidence>
<dbReference type="Proteomes" id="UP000031599">
    <property type="component" value="Unassembled WGS sequence"/>
</dbReference>
<dbReference type="Pfam" id="PF07993">
    <property type="entry name" value="NAD_binding_4"/>
    <property type="match status" value="1"/>
</dbReference>
<dbReference type="EMBL" id="JMCC02000043">
    <property type="protein sequence ID" value="KIG16116.1"/>
    <property type="molecule type" value="Genomic_DNA"/>
</dbReference>
<comment type="caution">
    <text evidence="2">The sequence shown here is derived from an EMBL/GenBank/DDBJ whole genome shotgun (WGS) entry which is preliminary data.</text>
</comment>
<dbReference type="InterPro" id="IPR013120">
    <property type="entry name" value="FAR_NAD-bd"/>
</dbReference>
<accession>A0A0C2CYR0</accession>
<evidence type="ECO:0000313" key="3">
    <source>
        <dbReference type="Proteomes" id="UP000031599"/>
    </source>
</evidence>
<reference evidence="2 3" key="1">
    <citation type="submission" date="2014-12" db="EMBL/GenBank/DDBJ databases">
        <title>Genome assembly of Enhygromyxa salina DSM 15201.</title>
        <authorList>
            <person name="Sharma G."/>
            <person name="Subramanian S."/>
        </authorList>
    </citation>
    <scope>NUCLEOTIDE SEQUENCE [LARGE SCALE GENOMIC DNA]</scope>
    <source>
        <strain evidence="2 3">DSM 15201</strain>
    </source>
</reference>
<dbReference type="Gene3D" id="3.40.50.720">
    <property type="entry name" value="NAD(P)-binding Rossmann-like Domain"/>
    <property type="match status" value="1"/>
</dbReference>
<feature type="domain" description="Thioester reductase (TE)" evidence="1">
    <location>
        <begin position="2"/>
        <end position="179"/>
    </location>
</feature>
<evidence type="ECO:0000259" key="1">
    <source>
        <dbReference type="Pfam" id="PF07993"/>
    </source>
</evidence>